<accession>A0ABR8F973</accession>
<protein>
    <recommendedName>
        <fullName evidence="1">Trypsin-co-occurring domain-containing protein</fullName>
    </recommendedName>
</protein>
<comment type="caution">
    <text evidence="2">The sequence shown here is derived from an EMBL/GenBank/DDBJ whole genome shotgun (WGS) entry which is preliminary data.</text>
</comment>
<proteinExistence type="predicted"/>
<evidence type="ECO:0000313" key="3">
    <source>
        <dbReference type="Proteomes" id="UP000640531"/>
    </source>
</evidence>
<dbReference type="InterPro" id="IPR045794">
    <property type="entry name" value="Trypco1"/>
</dbReference>
<evidence type="ECO:0000259" key="1">
    <source>
        <dbReference type="Pfam" id="PF19493"/>
    </source>
</evidence>
<evidence type="ECO:0000313" key="2">
    <source>
        <dbReference type="EMBL" id="MBD2566758.1"/>
    </source>
</evidence>
<dbReference type="Proteomes" id="UP000640531">
    <property type="component" value="Unassembled WGS sequence"/>
</dbReference>
<name>A0ABR8F973_9NOST</name>
<keyword evidence="3" id="KW-1185">Reference proteome</keyword>
<sequence>MKRLIQFPLEDGTYILVEIDEPESEEGLRRIGREEDILRKTEQTFEAALERIKPIANTIMNKLHQLNQPADEVEVKFGIKMSAEAGAIIASASVEGNYEITLKWKKS</sequence>
<dbReference type="NCBIfam" id="NF041216">
    <property type="entry name" value="CU044_2847_fam"/>
    <property type="match status" value="1"/>
</dbReference>
<gene>
    <name evidence="2" type="ORF">H6G59_02370</name>
</gene>
<organism evidence="2 3">
    <name type="scientific">Anabaena lutea FACHB-196</name>
    <dbReference type="NCBI Taxonomy" id="2692881"/>
    <lineage>
        <taxon>Bacteria</taxon>
        <taxon>Bacillati</taxon>
        <taxon>Cyanobacteriota</taxon>
        <taxon>Cyanophyceae</taxon>
        <taxon>Nostocales</taxon>
        <taxon>Nostocaceae</taxon>
        <taxon>Anabaena</taxon>
    </lineage>
</organism>
<feature type="domain" description="Trypsin-co-occurring" evidence="1">
    <location>
        <begin position="7"/>
        <end position="106"/>
    </location>
</feature>
<dbReference type="Pfam" id="PF19493">
    <property type="entry name" value="Trypco1"/>
    <property type="match status" value="1"/>
</dbReference>
<dbReference type="RefSeq" id="WP_190711581.1">
    <property type="nucleotide sequence ID" value="NZ_JACJST010000002.1"/>
</dbReference>
<reference evidence="2 3" key="1">
    <citation type="journal article" date="2020" name="ISME J.">
        <title>Comparative genomics reveals insights into cyanobacterial evolution and habitat adaptation.</title>
        <authorList>
            <person name="Chen M.Y."/>
            <person name="Teng W.K."/>
            <person name="Zhao L."/>
            <person name="Hu C.X."/>
            <person name="Zhou Y.K."/>
            <person name="Han B.P."/>
            <person name="Song L.R."/>
            <person name="Shu W.S."/>
        </authorList>
    </citation>
    <scope>NUCLEOTIDE SEQUENCE [LARGE SCALE GENOMIC DNA]</scope>
    <source>
        <strain evidence="2 3">FACHB-196</strain>
    </source>
</reference>
<dbReference type="EMBL" id="JACJST010000002">
    <property type="protein sequence ID" value="MBD2566758.1"/>
    <property type="molecule type" value="Genomic_DNA"/>
</dbReference>